<evidence type="ECO:0000256" key="2">
    <source>
        <dbReference type="ARBA" id="ARBA00022448"/>
    </source>
</evidence>
<dbReference type="PROSITE" id="PS50850">
    <property type="entry name" value="MFS"/>
    <property type="match status" value="1"/>
</dbReference>
<dbReference type="PROSITE" id="PS00216">
    <property type="entry name" value="SUGAR_TRANSPORT_1"/>
    <property type="match status" value="1"/>
</dbReference>
<dbReference type="PANTHER" id="PTHR23517:SF3">
    <property type="entry name" value="INTEGRAL MEMBRANE TRANSPORT PROTEIN"/>
    <property type="match status" value="1"/>
</dbReference>
<dbReference type="Proteomes" id="UP001183629">
    <property type="component" value="Unassembled WGS sequence"/>
</dbReference>
<sequence length="410" mass="41425">MGDLEDSTGFSLRQLGLTVYLPATVYSIGHASILPVVAVSAVELGASLSVGGLMVGLIGLGQVAGALPSGSLITRFGERAAMLLATVLLVPALLVAIAAPAVWALGAAVFVIGLAAALWGVARQAYMAEAVPVEMRARALSTLGGVSRIGAFAGPFASAAVMVFLGTAGAYWVYVICALLAGSLLMTLPPIAHDRRGSTPPTRLRDVVREHRRVLGTVGAGALMISVMRVSRQTVIPLWGTHLGLSPTALAVIFGISGGVDMLLFYPGGAIMDRFGRRAVALPSMSVLAVAHALLPLASGPISLTMVGVLMGLGNGLSAGVVMTLGADASPAAGRAQFLGAWRLCADLGNGGGPLLISGIIAAFSLPAAVLTMAAVGVAAVTTLWRFVPHHRVGPGDPPPAAGPPRAPGR</sequence>
<organism evidence="9 10">
    <name type="scientific">Catenuloplanes niger</name>
    <dbReference type="NCBI Taxonomy" id="587534"/>
    <lineage>
        <taxon>Bacteria</taxon>
        <taxon>Bacillati</taxon>
        <taxon>Actinomycetota</taxon>
        <taxon>Actinomycetes</taxon>
        <taxon>Micromonosporales</taxon>
        <taxon>Micromonosporaceae</taxon>
        <taxon>Catenuloplanes</taxon>
    </lineage>
</organism>
<keyword evidence="3" id="KW-1003">Cell membrane</keyword>
<name>A0AAE4CWG3_9ACTN</name>
<feature type="transmembrane region" description="Helical" evidence="7">
    <location>
        <begin position="356"/>
        <end position="385"/>
    </location>
</feature>
<feature type="transmembrane region" description="Helical" evidence="7">
    <location>
        <begin position="103"/>
        <end position="122"/>
    </location>
</feature>
<feature type="domain" description="Major facilitator superfamily (MFS) profile" evidence="8">
    <location>
        <begin position="15"/>
        <end position="392"/>
    </location>
</feature>
<comment type="caution">
    <text evidence="9">The sequence shown here is derived from an EMBL/GenBank/DDBJ whole genome shotgun (WGS) entry which is preliminary data.</text>
</comment>
<keyword evidence="6 7" id="KW-0472">Membrane</keyword>
<evidence type="ECO:0000256" key="1">
    <source>
        <dbReference type="ARBA" id="ARBA00004651"/>
    </source>
</evidence>
<dbReference type="InterPro" id="IPR036259">
    <property type="entry name" value="MFS_trans_sf"/>
</dbReference>
<dbReference type="InterPro" id="IPR005829">
    <property type="entry name" value="Sugar_transporter_CS"/>
</dbReference>
<feature type="transmembrane region" description="Helical" evidence="7">
    <location>
        <begin position="171"/>
        <end position="192"/>
    </location>
</feature>
<dbReference type="GO" id="GO:0005886">
    <property type="term" value="C:plasma membrane"/>
    <property type="evidence" value="ECO:0007669"/>
    <property type="project" value="UniProtKB-SubCell"/>
</dbReference>
<evidence type="ECO:0000256" key="5">
    <source>
        <dbReference type="ARBA" id="ARBA00022989"/>
    </source>
</evidence>
<dbReference type="InterPro" id="IPR020846">
    <property type="entry name" value="MFS_dom"/>
</dbReference>
<evidence type="ECO:0000313" key="9">
    <source>
        <dbReference type="EMBL" id="MDR7326457.1"/>
    </source>
</evidence>
<feature type="transmembrane region" description="Helical" evidence="7">
    <location>
        <begin position="80"/>
        <end position="97"/>
    </location>
</feature>
<dbReference type="GO" id="GO:0022857">
    <property type="term" value="F:transmembrane transporter activity"/>
    <property type="evidence" value="ECO:0007669"/>
    <property type="project" value="InterPro"/>
</dbReference>
<dbReference type="AlphaFoldDB" id="A0AAE4CWG3"/>
<keyword evidence="4 7" id="KW-0812">Transmembrane</keyword>
<keyword evidence="10" id="KW-1185">Reference proteome</keyword>
<evidence type="ECO:0000313" key="10">
    <source>
        <dbReference type="Proteomes" id="UP001183629"/>
    </source>
</evidence>
<feature type="transmembrane region" description="Helical" evidence="7">
    <location>
        <begin position="287"/>
        <end position="313"/>
    </location>
</feature>
<keyword evidence="2" id="KW-0813">Transport</keyword>
<feature type="transmembrane region" description="Helical" evidence="7">
    <location>
        <begin position="243"/>
        <end position="266"/>
    </location>
</feature>
<evidence type="ECO:0000256" key="4">
    <source>
        <dbReference type="ARBA" id="ARBA00022692"/>
    </source>
</evidence>
<keyword evidence="5 7" id="KW-1133">Transmembrane helix</keyword>
<accession>A0AAE4CWG3</accession>
<protein>
    <submittedName>
        <fullName evidence="9">MFS family permease</fullName>
    </submittedName>
</protein>
<dbReference type="RefSeq" id="WP_310422183.1">
    <property type="nucleotide sequence ID" value="NZ_JAVDYC010000001.1"/>
</dbReference>
<reference evidence="9 10" key="1">
    <citation type="submission" date="2023-07" db="EMBL/GenBank/DDBJ databases">
        <title>Sequencing the genomes of 1000 actinobacteria strains.</title>
        <authorList>
            <person name="Klenk H.-P."/>
        </authorList>
    </citation>
    <scope>NUCLEOTIDE SEQUENCE [LARGE SCALE GENOMIC DNA]</scope>
    <source>
        <strain evidence="9 10">DSM 44711</strain>
    </source>
</reference>
<dbReference type="InterPro" id="IPR011701">
    <property type="entry name" value="MFS"/>
</dbReference>
<evidence type="ECO:0000256" key="7">
    <source>
        <dbReference type="SAM" id="Phobius"/>
    </source>
</evidence>
<gene>
    <name evidence="9" type="ORF">J2S44_006707</name>
</gene>
<dbReference type="EMBL" id="JAVDYC010000001">
    <property type="protein sequence ID" value="MDR7326457.1"/>
    <property type="molecule type" value="Genomic_DNA"/>
</dbReference>
<dbReference type="Pfam" id="PF07690">
    <property type="entry name" value="MFS_1"/>
    <property type="match status" value="1"/>
</dbReference>
<evidence type="ECO:0000256" key="6">
    <source>
        <dbReference type="ARBA" id="ARBA00023136"/>
    </source>
</evidence>
<dbReference type="SUPFAM" id="SSF103473">
    <property type="entry name" value="MFS general substrate transporter"/>
    <property type="match status" value="1"/>
</dbReference>
<dbReference type="CDD" id="cd17325">
    <property type="entry name" value="MFS_MdtG_SLC18_like"/>
    <property type="match status" value="1"/>
</dbReference>
<dbReference type="Gene3D" id="1.20.1250.20">
    <property type="entry name" value="MFS general substrate transporter like domains"/>
    <property type="match status" value="2"/>
</dbReference>
<evidence type="ECO:0000259" key="8">
    <source>
        <dbReference type="PROSITE" id="PS50850"/>
    </source>
</evidence>
<proteinExistence type="predicted"/>
<feature type="transmembrane region" description="Helical" evidence="7">
    <location>
        <begin position="143"/>
        <end position="165"/>
    </location>
</feature>
<dbReference type="InterPro" id="IPR050171">
    <property type="entry name" value="MFS_Transporters"/>
</dbReference>
<evidence type="ECO:0000256" key="3">
    <source>
        <dbReference type="ARBA" id="ARBA00022475"/>
    </source>
</evidence>
<dbReference type="PANTHER" id="PTHR23517">
    <property type="entry name" value="RESISTANCE PROTEIN MDTM, PUTATIVE-RELATED-RELATED"/>
    <property type="match status" value="1"/>
</dbReference>
<comment type="subcellular location">
    <subcellularLocation>
        <location evidence="1">Cell membrane</location>
        <topology evidence="1">Multi-pass membrane protein</topology>
    </subcellularLocation>
</comment>
<feature type="transmembrane region" description="Helical" evidence="7">
    <location>
        <begin position="213"/>
        <end position="231"/>
    </location>
</feature>
<feature type="transmembrane region" description="Helical" evidence="7">
    <location>
        <begin position="20"/>
        <end position="42"/>
    </location>
</feature>
<feature type="transmembrane region" description="Helical" evidence="7">
    <location>
        <begin position="48"/>
        <end position="68"/>
    </location>
</feature>